<keyword evidence="8" id="KW-1185">Reference proteome</keyword>
<evidence type="ECO:0000313" key="8">
    <source>
        <dbReference type="Proteomes" id="UP000199017"/>
    </source>
</evidence>
<feature type="transmembrane region" description="Helical" evidence="5">
    <location>
        <begin position="341"/>
        <end position="360"/>
    </location>
</feature>
<dbReference type="NCBIfam" id="TIGR00815">
    <property type="entry name" value="sulP"/>
    <property type="match status" value="1"/>
</dbReference>
<feature type="transmembrane region" description="Helical" evidence="5">
    <location>
        <begin position="146"/>
        <end position="169"/>
    </location>
</feature>
<feature type="transmembrane region" description="Helical" evidence="5">
    <location>
        <begin position="63"/>
        <end position="79"/>
    </location>
</feature>
<feature type="transmembrane region" description="Helical" evidence="5">
    <location>
        <begin position="189"/>
        <end position="209"/>
    </location>
</feature>
<dbReference type="CDD" id="cd07042">
    <property type="entry name" value="STAS_SulP_like_sulfate_transporter"/>
    <property type="match status" value="1"/>
</dbReference>
<evidence type="ECO:0000256" key="4">
    <source>
        <dbReference type="ARBA" id="ARBA00023136"/>
    </source>
</evidence>
<feature type="transmembrane region" description="Helical" evidence="5">
    <location>
        <begin position="112"/>
        <end position="139"/>
    </location>
</feature>
<keyword evidence="2 5" id="KW-0812">Transmembrane</keyword>
<feature type="domain" description="STAS" evidence="6">
    <location>
        <begin position="451"/>
        <end position="570"/>
    </location>
</feature>
<feature type="transmembrane region" description="Helical" evidence="5">
    <location>
        <begin position="216"/>
        <end position="235"/>
    </location>
</feature>
<feature type="transmembrane region" description="Helical" evidence="5">
    <location>
        <begin position="37"/>
        <end position="57"/>
    </location>
</feature>
<keyword evidence="4 5" id="KW-0472">Membrane</keyword>
<dbReference type="InterPro" id="IPR001902">
    <property type="entry name" value="SLC26A/SulP_fam"/>
</dbReference>
<dbReference type="Proteomes" id="UP000199017">
    <property type="component" value="Unassembled WGS sequence"/>
</dbReference>
<dbReference type="PANTHER" id="PTHR11814">
    <property type="entry name" value="SULFATE TRANSPORTER"/>
    <property type="match status" value="1"/>
</dbReference>
<evidence type="ECO:0000256" key="3">
    <source>
        <dbReference type="ARBA" id="ARBA00022989"/>
    </source>
</evidence>
<protein>
    <submittedName>
        <fullName evidence="7">Sulfate permease, SulP family</fullName>
    </submittedName>
</protein>
<feature type="transmembrane region" description="Helical" evidence="5">
    <location>
        <begin position="400"/>
        <end position="426"/>
    </location>
</feature>
<gene>
    <name evidence="7" type="ORF">SAMN05216352_1038</name>
</gene>
<feature type="transmembrane region" description="Helical" evidence="5">
    <location>
        <begin position="86"/>
        <end position="106"/>
    </location>
</feature>
<dbReference type="Pfam" id="PF01740">
    <property type="entry name" value="STAS"/>
    <property type="match status" value="1"/>
</dbReference>
<comment type="subcellular location">
    <subcellularLocation>
        <location evidence="1">Membrane</location>
        <topology evidence="1">Multi-pass membrane protein</topology>
    </subcellularLocation>
</comment>
<feature type="transmembrane region" description="Helical" evidence="5">
    <location>
        <begin position="367"/>
        <end position="388"/>
    </location>
</feature>
<dbReference type="InterPro" id="IPR036513">
    <property type="entry name" value="STAS_dom_sf"/>
</dbReference>
<evidence type="ECO:0000256" key="5">
    <source>
        <dbReference type="SAM" id="Phobius"/>
    </source>
</evidence>
<dbReference type="InterPro" id="IPR002645">
    <property type="entry name" value="STAS_dom"/>
</dbReference>
<evidence type="ECO:0000313" key="7">
    <source>
        <dbReference type="EMBL" id="SDH83339.1"/>
    </source>
</evidence>
<evidence type="ECO:0000259" key="6">
    <source>
        <dbReference type="PROSITE" id="PS50801"/>
    </source>
</evidence>
<reference evidence="7 8" key="1">
    <citation type="submission" date="2016-10" db="EMBL/GenBank/DDBJ databases">
        <authorList>
            <person name="de Groot N.N."/>
        </authorList>
    </citation>
    <scope>NUCLEOTIDE SEQUENCE [LARGE SCALE GENOMIC DNA]</scope>
    <source>
        <strain evidence="8">P4B,CCM 7963,CECT 7998,DSM 25260,IBRC-M 10614,KCTC 13821</strain>
    </source>
</reference>
<organism evidence="7 8">
    <name type="scientific">Alteribacillus bidgolensis</name>
    <dbReference type="NCBI Taxonomy" id="930129"/>
    <lineage>
        <taxon>Bacteria</taxon>
        <taxon>Bacillati</taxon>
        <taxon>Bacillota</taxon>
        <taxon>Bacilli</taxon>
        <taxon>Bacillales</taxon>
        <taxon>Bacillaceae</taxon>
        <taxon>Alteribacillus</taxon>
    </lineage>
</organism>
<evidence type="ECO:0000256" key="2">
    <source>
        <dbReference type="ARBA" id="ARBA00022692"/>
    </source>
</evidence>
<sequence length="578" mass="62884">MYLLAGAEEMTVGMRQRSSALLNLPGDYSRNSLKQDIVSGLTVFIMLVPQGMAYALLAGLPPVMGLYASTIPLIIYALFGSSRQLAVGPVAMASILIFSGVSLYAEPQSSEYITLVLLLTLMVGVMQFVLGAINAGALIKFISQNVINGFTSAVAITIGLSQLGNFFGIDMPSQNQLVPLLMSLFQNISTIHVPTTVIGVSSLVVLMGLRKRAKRLPLPLLVVVFNIFIVLFFRLDRVGVSIVGDVPKGFPGLSLPSLDLSSMQVLLPTALTIALIAMMESLAITKTLAGKDSPPLNVNKELRAIGLSNMAGSLFSAYAVTGSFSRSAVNHRAGAVSQVSMIVTAVGVTLTLLFLTPLFYYLPKAALAAIILSAVVGLINIPSLRYAFRVKPSDGGVWIVTFAATLLIGIQWGLLIGVGVSLCILINRISYPHIVELGWDNKSRSYRDLQRFSKAKRIPQAILLRIDARIHFSNVSYVEEVIESKIYDAGNNTDEPIDVVIDMGGVNDIDTMGIDALERLIQKYKTHKDIQIWFVQLKGPVRDLLQRAGWDRRYPAVISYLSLEQFLKGRQQSVDYMI</sequence>
<dbReference type="GO" id="GO:0055085">
    <property type="term" value="P:transmembrane transport"/>
    <property type="evidence" value="ECO:0007669"/>
    <property type="project" value="InterPro"/>
</dbReference>
<dbReference type="InterPro" id="IPR011547">
    <property type="entry name" value="SLC26A/SulP_dom"/>
</dbReference>
<dbReference type="STRING" id="930129.SAMN05216352_1038"/>
<dbReference type="SUPFAM" id="SSF52091">
    <property type="entry name" value="SpoIIaa-like"/>
    <property type="match status" value="1"/>
</dbReference>
<keyword evidence="3 5" id="KW-1133">Transmembrane helix</keyword>
<name>A0A1G8FMK8_9BACI</name>
<evidence type="ECO:0000256" key="1">
    <source>
        <dbReference type="ARBA" id="ARBA00004141"/>
    </source>
</evidence>
<dbReference type="EMBL" id="FNDU01000003">
    <property type="protein sequence ID" value="SDH83339.1"/>
    <property type="molecule type" value="Genomic_DNA"/>
</dbReference>
<dbReference type="Gene3D" id="3.30.750.24">
    <property type="entry name" value="STAS domain"/>
    <property type="match status" value="1"/>
</dbReference>
<dbReference type="Pfam" id="PF00916">
    <property type="entry name" value="Sulfate_transp"/>
    <property type="match status" value="1"/>
</dbReference>
<dbReference type="AlphaFoldDB" id="A0A1G8FMK8"/>
<dbReference type="GO" id="GO:0016020">
    <property type="term" value="C:membrane"/>
    <property type="evidence" value="ECO:0007669"/>
    <property type="project" value="UniProtKB-SubCell"/>
</dbReference>
<accession>A0A1G8FMK8</accession>
<feature type="transmembrane region" description="Helical" evidence="5">
    <location>
        <begin position="265"/>
        <end position="284"/>
    </location>
</feature>
<proteinExistence type="predicted"/>
<feature type="transmembrane region" description="Helical" evidence="5">
    <location>
        <begin position="304"/>
        <end position="321"/>
    </location>
</feature>
<dbReference type="PROSITE" id="PS50801">
    <property type="entry name" value="STAS"/>
    <property type="match status" value="1"/>
</dbReference>